<feature type="compositionally biased region" description="Basic and acidic residues" evidence="1">
    <location>
        <begin position="32"/>
        <end position="44"/>
    </location>
</feature>
<evidence type="ECO:0008006" key="4">
    <source>
        <dbReference type="Google" id="ProtNLM"/>
    </source>
</evidence>
<feature type="compositionally biased region" description="Basic and acidic residues" evidence="1">
    <location>
        <begin position="1"/>
        <end position="12"/>
    </location>
</feature>
<dbReference type="InterPro" id="IPR052635">
    <property type="entry name" value="Sec_Metab_Biosynth_Reg"/>
</dbReference>
<keyword evidence="3" id="KW-1185">Reference proteome</keyword>
<accession>A0A9W9MEC2</accession>
<name>A0A9W9MEC2_9EURO</name>
<reference evidence="2" key="1">
    <citation type="submission" date="2022-11" db="EMBL/GenBank/DDBJ databases">
        <authorList>
            <person name="Petersen C."/>
        </authorList>
    </citation>
    <scope>NUCLEOTIDE SEQUENCE</scope>
    <source>
        <strain evidence="2">IBT 16849</strain>
    </source>
</reference>
<dbReference type="Proteomes" id="UP001150879">
    <property type="component" value="Unassembled WGS sequence"/>
</dbReference>
<evidence type="ECO:0000256" key="1">
    <source>
        <dbReference type="SAM" id="MobiDB-lite"/>
    </source>
</evidence>
<evidence type="ECO:0000313" key="3">
    <source>
        <dbReference type="Proteomes" id="UP001150879"/>
    </source>
</evidence>
<reference evidence="2" key="2">
    <citation type="journal article" date="2023" name="IMA Fungus">
        <title>Comparative genomic study of the Penicillium genus elucidates a diverse pangenome and 15 lateral gene transfer events.</title>
        <authorList>
            <person name="Petersen C."/>
            <person name="Sorensen T."/>
            <person name="Nielsen M.R."/>
            <person name="Sondergaard T.E."/>
            <person name="Sorensen J.L."/>
            <person name="Fitzpatrick D.A."/>
            <person name="Frisvad J.C."/>
            <person name="Nielsen K.L."/>
        </authorList>
    </citation>
    <scope>NUCLEOTIDE SEQUENCE</scope>
    <source>
        <strain evidence="2">IBT 16849</strain>
    </source>
</reference>
<sequence length="233" mass="26305">MHRSTEHNDRPGSRARRNVIRKFSPNADASEDWTKISDSTERRRVQNRIAQRKRLKRRLEELEKQAATSTSQEQSHAEHNSPKPPPTNTKAKLRASKSILNPKSRISPSADRLASGTESDYCQTTFAQQYTYPLSASLPTIFPYPSVSPYAAYWASANTQTPNYHPKPNDYNEVAAFQTEYGDTVLPLTPVLHSMDMGCKTVYGEDLDSPFCMLRNNGRHRTMSTATTSTHAE</sequence>
<dbReference type="EMBL" id="JAPQKP010000003">
    <property type="protein sequence ID" value="KAJ5199330.1"/>
    <property type="molecule type" value="Genomic_DNA"/>
</dbReference>
<organism evidence="2 3">
    <name type="scientific">Penicillium cf. griseofulvum</name>
    <dbReference type="NCBI Taxonomy" id="2972120"/>
    <lineage>
        <taxon>Eukaryota</taxon>
        <taxon>Fungi</taxon>
        <taxon>Dikarya</taxon>
        <taxon>Ascomycota</taxon>
        <taxon>Pezizomycotina</taxon>
        <taxon>Eurotiomycetes</taxon>
        <taxon>Eurotiomycetidae</taxon>
        <taxon>Eurotiales</taxon>
        <taxon>Aspergillaceae</taxon>
        <taxon>Penicillium</taxon>
    </lineage>
</organism>
<gene>
    <name evidence="2" type="ORF">N7472_004534</name>
</gene>
<dbReference type="CDD" id="cd14688">
    <property type="entry name" value="bZIP_YAP"/>
    <property type="match status" value="1"/>
</dbReference>
<dbReference type="PANTHER" id="PTHR39607">
    <property type="entry name" value="XANTHOCILLIN BIOSYNTHESIS CLUSTER TRANSCRIPTION FACTOR XANC-RELATED"/>
    <property type="match status" value="1"/>
</dbReference>
<proteinExistence type="predicted"/>
<comment type="caution">
    <text evidence="2">The sequence shown here is derived from an EMBL/GenBank/DDBJ whole genome shotgun (WGS) entry which is preliminary data.</text>
</comment>
<evidence type="ECO:0000313" key="2">
    <source>
        <dbReference type="EMBL" id="KAJ5199330.1"/>
    </source>
</evidence>
<dbReference type="AlphaFoldDB" id="A0A9W9MEC2"/>
<feature type="region of interest" description="Disordered" evidence="1">
    <location>
        <begin position="1"/>
        <end position="91"/>
    </location>
</feature>
<protein>
    <recommendedName>
        <fullName evidence="4">BZIP domain-containing protein</fullName>
    </recommendedName>
</protein>
<dbReference type="PANTHER" id="PTHR39607:SF1">
    <property type="entry name" value="B-ZIP TRANSCRIPTION FACTOR (EUROFUNG)"/>
    <property type="match status" value="1"/>
</dbReference>